<dbReference type="RefSeq" id="WP_139916324.1">
    <property type="nucleotide sequence ID" value="NZ_CBCSLE010000010.1"/>
</dbReference>
<evidence type="ECO:0000313" key="3">
    <source>
        <dbReference type="EMBL" id="NBC38897.1"/>
    </source>
</evidence>
<evidence type="ECO:0000256" key="1">
    <source>
        <dbReference type="SAM" id="MobiDB-lite"/>
    </source>
</evidence>
<dbReference type="PROSITE" id="PS51257">
    <property type="entry name" value="PROKAR_LIPOPROTEIN"/>
    <property type="match status" value="1"/>
</dbReference>
<feature type="compositionally biased region" description="Polar residues" evidence="1">
    <location>
        <begin position="25"/>
        <end position="36"/>
    </location>
</feature>
<name>A0A7X5BS50_9BACT</name>
<feature type="chain" id="PRO_5031257311" description="Lipoprotein" evidence="2">
    <location>
        <begin position="20"/>
        <end position="168"/>
    </location>
</feature>
<protein>
    <recommendedName>
        <fullName evidence="5">Lipoprotein</fullName>
    </recommendedName>
</protein>
<evidence type="ECO:0008006" key="5">
    <source>
        <dbReference type="Google" id="ProtNLM"/>
    </source>
</evidence>
<feature type="region of interest" description="Disordered" evidence="1">
    <location>
        <begin position="23"/>
        <end position="44"/>
    </location>
</feature>
<keyword evidence="2" id="KW-0732">Signal</keyword>
<gene>
    <name evidence="3" type="ORF">GTZ93_03585</name>
</gene>
<accession>A0A7X5BS50</accession>
<dbReference type="EMBL" id="JAAAPK010000001">
    <property type="protein sequence ID" value="NBC38897.1"/>
    <property type="molecule type" value="Genomic_DNA"/>
</dbReference>
<comment type="caution">
    <text evidence="3">The sequence shown here is derived from an EMBL/GenBank/DDBJ whole genome shotgun (WGS) entry which is preliminary data.</text>
</comment>
<dbReference type="AlphaFoldDB" id="A0A7X5BS50"/>
<sequence>MRSRVLFPLCLTGLLLACASGGTRPPSSEAGSSDSGPVQPCAVNPTPPQADVLVTITASTDGKVHFSSTTVKALPGQTVGFVSQVQQDRCIRVHESSFLEDGSKKNPLLVRACKSETWTLKSGDEPGTRTSLWSCPTSDCSKCTQSTQSEGIRQTVNGTLEVTGRGED</sequence>
<proteinExistence type="predicted"/>
<keyword evidence="4" id="KW-1185">Reference proteome</keyword>
<organism evidence="3 4">
    <name type="scientific">Corallococcus exiguus</name>
    <dbReference type="NCBI Taxonomy" id="83462"/>
    <lineage>
        <taxon>Bacteria</taxon>
        <taxon>Pseudomonadati</taxon>
        <taxon>Myxococcota</taxon>
        <taxon>Myxococcia</taxon>
        <taxon>Myxococcales</taxon>
        <taxon>Cystobacterineae</taxon>
        <taxon>Myxococcaceae</taxon>
        <taxon>Corallococcus</taxon>
    </lineage>
</organism>
<evidence type="ECO:0000313" key="4">
    <source>
        <dbReference type="Proteomes" id="UP000537825"/>
    </source>
</evidence>
<feature type="signal peptide" evidence="2">
    <location>
        <begin position="1"/>
        <end position="19"/>
    </location>
</feature>
<reference evidence="3 4" key="1">
    <citation type="submission" date="2020-01" db="EMBL/GenBank/DDBJ databases">
        <title>The draft genome sequence of Corallococcus exiguus DSM 14696.</title>
        <authorList>
            <person name="Zhang X."/>
            <person name="Zhu H."/>
        </authorList>
    </citation>
    <scope>NUCLEOTIDE SEQUENCE [LARGE SCALE GENOMIC DNA]</scope>
    <source>
        <strain evidence="3 4">DSM 14696</strain>
    </source>
</reference>
<evidence type="ECO:0000256" key="2">
    <source>
        <dbReference type="SAM" id="SignalP"/>
    </source>
</evidence>
<dbReference type="Proteomes" id="UP000537825">
    <property type="component" value="Unassembled WGS sequence"/>
</dbReference>